<dbReference type="InterPro" id="IPR023606">
    <property type="entry name" value="CoA-Trfase_III_dom_1_sf"/>
</dbReference>
<feature type="transmembrane region" description="Helical" evidence="9">
    <location>
        <begin position="279"/>
        <end position="297"/>
    </location>
</feature>
<feature type="transmembrane region" description="Helical" evidence="9">
    <location>
        <begin position="158"/>
        <end position="180"/>
    </location>
</feature>
<evidence type="ECO:0000256" key="9">
    <source>
        <dbReference type="SAM" id="Phobius"/>
    </source>
</evidence>
<evidence type="ECO:0000256" key="4">
    <source>
        <dbReference type="ARBA" id="ARBA00022692"/>
    </source>
</evidence>
<feature type="transmembrane region" description="Helical" evidence="9">
    <location>
        <begin position="480"/>
        <end position="501"/>
    </location>
</feature>
<name>A0A8H4TIK7_9HYPO</name>
<protein>
    <recommendedName>
        <fullName evidence="10">Amino acid permease/ SLC12A domain-containing protein</fullName>
    </recommendedName>
</protein>
<feature type="transmembrane region" description="Helical" evidence="9">
    <location>
        <begin position="407"/>
        <end position="433"/>
    </location>
</feature>
<dbReference type="FunFam" id="1.20.1740.10:FF:000001">
    <property type="entry name" value="Amino acid permease"/>
    <property type="match status" value="1"/>
</dbReference>
<feature type="transmembrane region" description="Helical" evidence="9">
    <location>
        <begin position="239"/>
        <end position="258"/>
    </location>
</feature>
<feature type="transmembrane region" description="Helical" evidence="9">
    <location>
        <begin position="453"/>
        <end position="474"/>
    </location>
</feature>
<gene>
    <name evidence="11" type="ORF">FGADI_2228</name>
</gene>
<dbReference type="InterPro" id="IPR004841">
    <property type="entry name" value="AA-permease/SLC12A_dom"/>
</dbReference>
<feature type="transmembrane region" description="Helical" evidence="9">
    <location>
        <begin position="192"/>
        <end position="209"/>
    </location>
</feature>
<dbReference type="InterPro" id="IPR036188">
    <property type="entry name" value="FAD/NAD-bd_sf"/>
</dbReference>
<dbReference type="Pfam" id="PF00324">
    <property type="entry name" value="AA_permease"/>
    <property type="match status" value="1"/>
</dbReference>
<keyword evidence="7" id="KW-0560">Oxidoreductase</keyword>
<accession>A0A8H4TIK7</accession>
<dbReference type="GO" id="GO:0016020">
    <property type="term" value="C:membrane"/>
    <property type="evidence" value="ECO:0007669"/>
    <property type="project" value="UniProtKB-SubCell"/>
</dbReference>
<evidence type="ECO:0000313" key="11">
    <source>
        <dbReference type="EMBL" id="KAF4958678.1"/>
    </source>
</evidence>
<feature type="domain" description="Amino acid permease/ SLC12A" evidence="10">
    <location>
        <begin position="48"/>
        <end position="505"/>
    </location>
</feature>
<feature type="transmembrane region" description="Helical" evidence="9">
    <location>
        <begin position="127"/>
        <end position="152"/>
    </location>
</feature>
<evidence type="ECO:0000256" key="3">
    <source>
        <dbReference type="ARBA" id="ARBA00022630"/>
    </source>
</evidence>
<dbReference type="Gene3D" id="3.50.50.60">
    <property type="entry name" value="FAD/NAD(P)-binding domain"/>
    <property type="match status" value="1"/>
</dbReference>
<comment type="caution">
    <text evidence="11">The sequence shown here is derived from an EMBL/GenBank/DDBJ whole genome shotgun (WGS) entry which is preliminary data.</text>
</comment>
<dbReference type="Gene3D" id="3.40.50.10540">
    <property type="entry name" value="Crotonobetainyl-coa:carnitine coa-transferase, domain 1"/>
    <property type="match status" value="1"/>
</dbReference>
<keyword evidence="3" id="KW-0285">Flavoprotein</keyword>
<dbReference type="PANTHER" id="PTHR43341">
    <property type="entry name" value="AMINO ACID PERMEASE"/>
    <property type="match status" value="1"/>
</dbReference>
<dbReference type="GO" id="GO:0015171">
    <property type="term" value="F:amino acid transmembrane transporter activity"/>
    <property type="evidence" value="ECO:0007669"/>
    <property type="project" value="TreeGrafter"/>
</dbReference>
<keyword evidence="4 9" id="KW-0812">Transmembrane</keyword>
<dbReference type="InterPro" id="IPR020946">
    <property type="entry name" value="Flavin_mOase-like"/>
</dbReference>
<dbReference type="AlphaFoldDB" id="A0A8H4TIK7"/>
<keyword evidence="2" id="KW-0813">Transport</keyword>
<feature type="transmembrane region" description="Helical" evidence="9">
    <location>
        <begin position="336"/>
        <end position="355"/>
    </location>
</feature>
<evidence type="ECO:0000256" key="6">
    <source>
        <dbReference type="ARBA" id="ARBA00022989"/>
    </source>
</evidence>
<dbReference type="SUPFAM" id="SSF51905">
    <property type="entry name" value="FAD/NAD(P)-binding domain"/>
    <property type="match status" value="1"/>
</dbReference>
<evidence type="ECO:0000256" key="8">
    <source>
        <dbReference type="ARBA" id="ARBA00023136"/>
    </source>
</evidence>
<feature type="transmembrane region" description="Helical" evidence="9">
    <location>
        <begin position="381"/>
        <end position="401"/>
    </location>
</feature>
<evidence type="ECO:0000259" key="10">
    <source>
        <dbReference type="Pfam" id="PF00324"/>
    </source>
</evidence>
<evidence type="ECO:0000313" key="12">
    <source>
        <dbReference type="Proteomes" id="UP000604273"/>
    </source>
</evidence>
<dbReference type="SUPFAM" id="SSF89796">
    <property type="entry name" value="CoA-transferase family III (CaiB/BaiF)"/>
    <property type="match status" value="1"/>
</dbReference>
<keyword evidence="5" id="KW-0274">FAD</keyword>
<dbReference type="GO" id="GO:0004499">
    <property type="term" value="F:N,N-dimethylaniline monooxygenase activity"/>
    <property type="evidence" value="ECO:0007669"/>
    <property type="project" value="InterPro"/>
</dbReference>
<evidence type="ECO:0000256" key="5">
    <source>
        <dbReference type="ARBA" id="ARBA00022827"/>
    </source>
</evidence>
<dbReference type="Gene3D" id="1.20.1740.10">
    <property type="entry name" value="Amino acid/polyamine transporter I"/>
    <property type="match status" value="1"/>
</dbReference>
<evidence type="ECO:0000256" key="2">
    <source>
        <dbReference type="ARBA" id="ARBA00022448"/>
    </source>
</evidence>
<dbReference type="OrthoDB" id="3900342at2759"/>
<evidence type="ECO:0000256" key="1">
    <source>
        <dbReference type="ARBA" id="ARBA00004141"/>
    </source>
</evidence>
<dbReference type="PANTHER" id="PTHR43341:SF39">
    <property type="entry name" value="AMINO ACID TRANSPORTER (EUROFUNG)-RELATED"/>
    <property type="match status" value="1"/>
</dbReference>
<keyword evidence="8 9" id="KW-0472">Membrane</keyword>
<dbReference type="GO" id="GO:0050661">
    <property type="term" value="F:NADP binding"/>
    <property type="evidence" value="ECO:0007669"/>
    <property type="project" value="InterPro"/>
</dbReference>
<feature type="transmembrane region" description="Helical" evidence="9">
    <location>
        <begin position="51"/>
        <end position="70"/>
    </location>
</feature>
<organism evidence="11 12">
    <name type="scientific">Fusarium gaditjirri</name>
    <dbReference type="NCBI Taxonomy" id="282569"/>
    <lineage>
        <taxon>Eukaryota</taxon>
        <taxon>Fungi</taxon>
        <taxon>Dikarya</taxon>
        <taxon>Ascomycota</taxon>
        <taxon>Pezizomycotina</taxon>
        <taxon>Sordariomycetes</taxon>
        <taxon>Hypocreomycetidae</taxon>
        <taxon>Hypocreales</taxon>
        <taxon>Nectriaceae</taxon>
        <taxon>Fusarium</taxon>
        <taxon>Fusarium nisikadoi species complex</taxon>
    </lineage>
</organism>
<proteinExistence type="predicted"/>
<dbReference type="GO" id="GO:0050660">
    <property type="term" value="F:flavin adenine dinucleotide binding"/>
    <property type="evidence" value="ECO:0007669"/>
    <property type="project" value="InterPro"/>
</dbReference>
<evidence type="ECO:0000256" key="7">
    <source>
        <dbReference type="ARBA" id="ARBA00023002"/>
    </source>
</evidence>
<reference evidence="11" key="2">
    <citation type="submission" date="2020-05" db="EMBL/GenBank/DDBJ databases">
        <authorList>
            <person name="Kim H.-S."/>
            <person name="Proctor R.H."/>
            <person name="Brown D.W."/>
        </authorList>
    </citation>
    <scope>NUCLEOTIDE SEQUENCE</scope>
    <source>
        <strain evidence="11">NRRL 45417</strain>
    </source>
</reference>
<comment type="subcellular location">
    <subcellularLocation>
        <location evidence="1">Membrane</location>
        <topology evidence="1">Multi-pass membrane protein</topology>
    </subcellularLocation>
</comment>
<feature type="transmembrane region" description="Helical" evidence="9">
    <location>
        <begin position="82"/>
        <end position="106"/>
    </location>
</feature>
<dbReference type="Pfam" id="PF00743">
    <property type="entry name" value="FMO-like"/>
    <property type="match status" value="1"/>
</dbReference>
<sequence length="1140" mass="127392">MDAKKGDLGIAPVESHRVGSLLDTEKQPVVNELVEKYGQTQRGLKPRHVQLMAIGGSIGTGLWVGIGGYLSQAGPLSLLLGYTFWGIFFIWPTYLCVAEMMAYLPVRGSIFELASRFVDPAVGFSMGWTYFFGTSMLVCVEYSAVAAVVEYWDSTTNPAVWIAISMVVCIFLNVVAVKWYGEAEFVLAITKVLLLILLVLITIITMAGGNPKGDAYGFRSWKDGAMHEYYAQGPAGKFLGWWSVVIYAAFTIAGPDMIALAAGEIQNPRRTIPRVAHMIFYRLVGFYIVGALAVGIICSSRDDRLISAIADGSSGAAASPWVIGIQNLGIGFLPHFINALILLSGLSCGNAYLFASSRTLYGLARDHQAPKFLMKCTRTGVPIYSTTVVSLISCVTFLVASNSAIEVFFWFVDLTTTAFIASYCFMLLAYIGFYRARKAQGLTDESLSYVAPYTPYTPIMALVLGCTAILFVGFDVFSPFSLRGFITSYFAVGFTAVMYLVGKVKYWREGKGVVSPKNADLVTDVIIQAFRLRSLERKGFGLDDVLKMAEKRGKGIVYIDLNCYGPDGYYAERPDSSRLPTLHRAAPTRFAPLPIADMLAGAVGVIDTMLALRDRAKSGGSYHARVALTAVDAVQLEEEVGLYPSTTVKKIQDKYKFAPMTPDLHVEELLYTLSDSWAKHSDILHRAYTVEFETAWGNSHSILSPIVQYEDESAERKNEARQRRYHRRWANGHFHAQAASLRWIQRDVVRETANISKYTCGFTDFPIPDKYPVYLSAANFQEFMQSYAEHFKLTEHISFNSSVQVVNRNSDDDGWIVQVEKVGTGETESHPFDKVVFCHGYQTKRVMPIFPGQDNFEGEIIHSQQYRSPEAFRDKTVVILGLSTTTGEITPQVISTAKKVYVSHRSGQMMVKRMRKGRPTDLLISWRRRQITQWMAKNIPNLYRYLAGWGARLLSSQFSDVKLDPEWRIQSFRNPTLRLPGIIQDIVPHLQDGSLTSLHGIKRFLGGRSIEFDDGSVVDDVDSVILTTGYRADFSVAPFVENSKPKSSGYQGPDIQRLYMNVFPPKYADSCAVLCYSVYGKNNGFSFSDVMNMAISNIWRGVSKLPPYEEMEKWVDEHQKWVAANWAREPHLDVSMVKQY</sequence>
<dbReference type="Proteomes" id="UP000604273">
    <property type="component" value="Unassembled WGS sequence"/>
</dbReference>
<keyword evidence="6 9" id="KW-1133">Transmembrane helix</keyword>
<dbReference type="InterPro" id="IPR050524">
    <property type="entry name" value="APC_YAT"/>
</dbReference>
<reference evidence="11" key="1">
    <citation type="journal article" date="2020" name="BMC Genomics">
        <title>Correction to: Identification and distribution of gene clusters required for synthesis of sphingolipid metabolism inhibitors in diverse species of the filamentous fungus Fusarium.</title>
        <authorList>
            <person name="Kim H.S."/>
            <person name="Lohmar J.M."/>
            <person name="Busman M."/>
            <person name="Brown D.W."/>
            <person name="Naumann T.A."/>
            <person name="Divon H.H."/>
            <person name="Lysoe E."/>
            <person name="Uhlig S."/>
            <person name="Proctor R.H."/>
        </authorList>
    </citation>
    <scope>NUCLEOTIDE SEQUENCE</scope>
    <source>
        <strain evidence="11">NRRL 45417</strain>
    </source>
</reference>
<dbReference type="EMBL" id="JABFAI010000047">
    <property type="protein sequence ID" value="KAF4958678.1"/>
    <property type="molecule type" value="Genomic_DNA"/>
</dbReference>
<keyword evidence="12" id="KW-1185">Reference proteome</keyword>